<dbReference type="Gene3D" id="3.30.40.10">
    <property type="entry name" value="Zinc/RING finger domain, C3HC4 (zinc finger)"/>
    <property type="match status" value="1"/>
</dbReference>
<keyword evidence="10" id="KW-0677">Repeat</keyword>
<dbReference type="GO" id="GO:0008270">
    <property type="term" value="F:zinc ion binding"/>
    <property type="evidence" value="ECO:0007669"/>
    <property type="project" value="UniProtKB-KW"/>
</dbReference>
<dbReference type="InterPro" id="IPR054478">
    <property type="entry name" value="LTN1_UBC"/>
</dbReference>
<keyword evidence="13 15" id="KW-0862">Zinc</keyword>
<dbReference type="SUPFAM" id="SSF57850">
    <property type="entry name" value="RING/U-box"/>
    <property type="match status" value="1"/>
</dbReference>
<dbReference type="Pfam" id="PF22958">
    <property type="entry name" value="Ltn1_1st"/>
    <property type="match status" value="1"/>
</dbReference>
<evidence type="ECO:0000256" key="17">
    <source>
        <dbReference type="SAM" id="MobiDB-lite"/>
    </source>
</evidence>
<dbReference type="Pfam" id="PF22999">
    <property type="entry name" value="LTN1_E3_ligase_6th"/>
    <property type="match status" value="1"/>
</dbReference>
<comment type="function">
    <text evidence="15">E3 ubiquitin-protein ligase. Component of the ribosome quality control complex (RQC), a ribosome-associated complex that mediates ubiquitination and extraction of incompletely synthesized nascent chains for proteasomal degradation.</text>
</comment>
<keyword evidence="11 14" id="KW-0863">Zinc-finger</keyword>
<comment type="pathway">
    <text evidence="3 15">Protein modification; protein ubiquitination.</text>
</comment>
<accession>A0A833V9T7</accession>
<dbReference type="GO" id="GO:0072344">
    <property type="term" value="P:rescue of stalled ribosome"/>
    <property type="evidence" value="ECO:0007669"/>
    <property type="project" value="UniProtKB-UniRule"/>
</dbReference>
<evidence type="ECO:0000256" key="1">
    <source>
        <dbReference type="ARBA" id="ARBA00000900"/>
    </source>
</evidence>
<dbReference type="Gene3D" id="1.25.10.10">
    <property type="entry name" value="Leucine-rich Repeat Variant"/>
    <property type="match status" value="1"/>
</dbReference>
<evidence type="ECO:0000313" key="19">
    <source>
        <dbReference type="EMBL" id="KAF3330177.1"/>
    </source>
</evidence>
<evidence type="ECO:0000256" key="9">
    <source>
        <dbReference type="ARBA" id="ARBA00022723"/>
    </source>
</evidence>
<comment type="caution">
    <text evidence="19">The sequence shown here is derived from an EMBL/GenBank/DDBJ whole genome shotgun (WGS) entry which is preliminary data.</text>
</comment>
<dbReference type="GO" id="GO:0061630">
    <property type="term" value="F:ubiquitin protein ligase activity"/>
    <property type="evidence" value="ECO:0007669"/>
    <property type="project" value="UniProtKB-UniRule"/>
</dbReference>
<protein>
    <recommendedName>
        <fullName evidence="6 15">E3 ubiquitin-protein ligase listerin</fullName>
        <ecNumber evidence="5 15">2.3.2.27</ecNumber>
    </recommendedName>
    <alternativeName>
        <fullName evidence="15">RING-type E3 ubiquitin transferase listerin</fullName>
    </alternativeName>
</protein>
<dbReference type="InterPro" id="IPR054476">
    <property type="entry name" value="Ltn1_N"/>
</dbReference>
<dbReference type="GO" id="GO:1990112">
    <property type="term" value="C:RQC complex"/>
    <property type="evidence" value="ECO:0007669"/>
    <property type="project" value="UniProtKB-UniRule"/>
</dbReference>
<feature type="compositionally biased region" description="Low complexity" evidence="17">
    <location>
        <begin position="7"/>
        <end position="26"/>
    </location>
</feature>
<evidence type="ECO:0000256" key="2">
    <source>
        <dbReference type="ARBA" id="ARBA00004514"/>
    </source>
</evidence>
<evidence type="ECO:0000256" key="15">
    <source>
        <dbReference type="RuleBase" id="RU367090"/>
    </source>
</evidence>
<dbReference type="UniPathway" id="UPA00143"/>
<evidence type="ECO:0000256" key="3">
    <source>
        <dbReference type="ARBA" id="ARBA00004906"/>
    </source>
</evidence>
<comment type="subcellular location">
    <subcellularLocation>
        <location evidence="2">Cytoplasm</location>
        <location evidence="2">Cytosol</location>
    </subcellularLocation>
</comment>
<dbReference type="InterPro" id="IPR016024">
    <property type="entry name" value="ARM-type_fold"/>
</dbReference>
<evidence type="ECO:0000256" key="7">
    <source>
        <dbReference type="ARBA" id="ARBA00022490"/>
    </source>
</evidence>
<name>A0A833V9T7_9POAL</name>
<evidence type="ECO:0000256" key="10">
    <source>
        <dbReference type="ARBA" id="ARBA00022737"/>
    </source>
</evidence>
<feature type="coiled-coil region" evidence="16">
    <location>
        <begin position="1293"/>
        <end position="1320"/>
    </location>
</feature>
<keyword evidence="16" id="KW-0175">Coiled coil</keyword>
<dbReference type="Pfam" id="PF13639">
    <property type="entry name" value="zf-RING_2"/>
    <property type="match status" value="1"/>
</dbReference>
<dbReference type="InterPro" id="IPR011016">
    <property type="entry name" value="Znf_RING-CH"/>
</dbReference>
<keyword evidence="12 15" id="KW-0833">Ubl conjugation pathway</keyword>
<evidence type="ECO:0000256" key="4">
    <source>
        <dbReference type="ARBA" id="ARBA00007997"/>
    </source>
</evidence>
<dbReference type="SMART" id="SM00184">
    <property type="entry name" value="RING"/>
    <property type="match status" value="1"/>
</dbReference>
<dbReference type="GO" id="GO:1990116">
    <property type="term" value="P:ribosome-associated ubiquitin-dependent protein catabolic process"/>
    <property type="evidence" value="ECO:0007669"/>
    <property type="project" value="UniProtKB-UniRule"/>
</dbReference>
<feature type="domain" description="RING-type" evidence="18">
    <location>
        <begin position="1756"/>
        <end position="1803"/>
    </location>
</feature>
<dbReference type="InterPro" id="IPR001841">
    <property type="entry name" value="Znf_RING"/>
</dbReference>
<evidence type="ECO:0000313" key="20">
    <source>
        <dbReference type="Proteomes" id="UP000623129"/>
    </source>
</evidence>
<evidence type="ECO:0000256" key="16">
    <source>
        <dbReference type="SAM" id="Coils"/>
    </source>
</evidence>
<dbReference type="GO" id="GO:0016567">
    <property type="term" value="P:protein ubiquitination"/>
    <property type="evidence" value="ECO:0007669"/>
    <property type="project" value="UniProtKB-UniPathway"/>
</dbReference>
<comment type="similarity">
    <text evidence="4 15">Belongs to the LTN1 family.</text>
</comment>
<dbReference type="OrthoDB" id="6108at2759"/>
<dbReference type="InterPro" id="IPR054477">
    <property type="entry name" value="LTN1_E3_ligase_6th"/>
</dbReference>
<comment type="catalytic activity">
    <reaction evidence="1 15">
        <text>S-ubiquitinyl-[E2 ubiquitin-conjugating enzyme]-L-cysteine + [acceptor protein]-L-lysine = [E2 ubiquitin-conjugating enzyme]-L-cysteine + N(6)-ubiquitinyl-[acceptor protein]-L-lysine.</text>
        <dbReference type="EC" id="2.3.2.27"/>
    </reaction>
</comment>
<reference evidence="19" key="1">
    <citation type="submission" date="2020-01" db="EMBL/GenBank/DDBJ databases">
        <title>Genome sequence of Kobresia littledalei, the first chromosome-level genome in the family Cyperaceae.</title>
        <authorList>
            <person name="Qu G."/>
        </authorList>
    </citation>
    <scope>NUCLEOTIDE SEQUENCE</scope>
    <source>
        <strain evidence="19">C.B.Clarke</strain>
        <tissue evidence="19">Leaf</tissue>
    </source>
</reference>
<dbReference type="CDD" id="cd16491">
    <property type="entry name" value="RING-CH-C4HC3_LTN1"/>
    <property type="match status" value="1"/>
</dbReference>
<evidence type="ECO:0000256" key="13">
    <source>
        <dbReference type="ARBA" id="ARBA00022833"/>
    </source>
</evidence>
<dbReference type="Proteomes" id="UP000623129">
    <property type="component" value="Unassembled WGS sequence"/>
</dbReference>
<dbReference type="Pfam" id="PF23009">
    <property type="entry name" value="UBC_like"/>
    <property type="match status" value="1"/>
</dbReference>
<dbReference type="FunFam" id="3.30.40.10:FF:000038">
    <property type="entry name" value="E3 ubiquitin-protein ligase listerin"/>
    <property type="match status" value="1"/>
</dbReference>
<dbReference type="InterPro" id="IPR011989">
    <property type="entry name" value="ARM-like"/>
</dbReference>
<evidence type="ECO:0000256" key="6">
    <source>
        <dbReference type="ARBA" id="ARBA00017157"/>
    </source>
</evidence>
<evidence type="ECO:0000256" key="8">
    <source>
        <dbReference type="ARBA" id="ARBA00022679"/>
    </source>
</evidence>
<dbReference type="PROSITE" id="PS50089">
    <property type="entry name" value="ZF_RING_2"/>
    <property type="match status" value="1"/>
</dbReference>
<dbReference type="PANTHER" id="PTHR12389:SF0">
    <property type="entry name" value="E3 UBIQUITIN-PROTEIN LIGASE LISTERIN"/>
    <property type="match status" value="1"/>
</dbReference>
<proteinExistence type="inferred from homology"/>
<evidence type="ECO:0000256" key="5">
    <source>
        <dbReference type="ARBA" id="ARBA00012483"/>
    </source>
</evidence>
<dbReference type="InterPro" id="IPR039795">
    <property type="entry name" value="LTN1/Rkr1"/>
</dbReference>
<evidence type="ECO:0000256" key="11">
    <source>
        <dbReference type="ARBA" id="ARBA00022771"/>
    </source>
</evidence>
<gene>
    <name evidence="19" type="ORF">FCM35_KLT05508</name>
</gene>
<dbReference type="EC" id="2.3.2.27" evidence="5 15"/>
<dbReference type="GO" id="GO:0005829">
    <property type="term" value="C:cytosol"/>
    <property type="evidence" value="ECO:0007669"/>
    <property type="project" value="UniProtKB-SubCell"/>
</dbReference>
<keyword evidence="7" id="KW-0963">Cytoplasm</keyword>
<dbReference type="EMBL" id="SWLB01000014">
    <property type="protein sequence ID" value="KAF3330177.1"/>
    <property type="molecule type" value="Genomic_DNA"/>
</dbReference>
<sequence length="1806" mass="202411">MGGQKGNAARSKNRASSSSMASALAPTGGPVVGFGGYLGSSKIEPSVSSTSAEESLSFSDVDNEVTQHIKRLGRKDRTTKLKALASLTQLFKEIPGEEVAQIIPLWAFEYKRLLLDYNREVRRATHETMAALVTSVRRGLAPHLKSLMGPWWFSQFDPASEVSQAARLSFEAAFPQSEKRLDALMLCAKEIFLYLEENLNLTPQALSDKAIPTDELEDMYQRTISSSLLAIATLIDILLGLELQRNLENLKDEEQKGLSKVKTTIISSAETLFPSHNFFLDFFKSKEPAIRSAAYSLLTSYIKHIPSVFNEGSMKIVSPAILGSFQEKDPFCHSSMWEMVILFSKFQEGWFNCNIEKVVLARLWTFLRNGCYGSQEISYPALVKFFDSIPVKAVNVEKFVLDFLRNFWAGRNPSRSSAQERSVFFSSYKQCLLSVLHNNSRYCAEGTSSDLPTKILDEILLKLLLHDYLLLDNTSLDKKPEQTSKALDDYLEKLGKGIIEILSDLFDLADQKLFNAFCSSFQRECMEIIQEGDKSKIFNMRMEQISKFFVLLDDLVLHKGKTWPLDSLARPLVKDAFPVIRSSNNACLVSLLSTLAETFGPVELFSELSDKSAKGDEHEKLKFFLQAFKDDLVPWCLGSNTFTSGAKLDFLISLMQEVCFSEQWCSILTFLTEGHSSVNIDQLEVLVILLEKIEGNIGKLKRKGCLPEHWHHNLLDSATVAVATGSSSGAIEATFLCTALGGSVKADQACFISKEALKNVLDGILTKFVYPLAISHLDWARFSCFQLMSLADSKYQTPNVPKGSYEAACFAFEVIKRSLHCFTSLSEEKTLVAILAALFSYSWEYIMHGNNTDIESPSELNLGKMVHGFLQGVGTGFWADLDPSVRAAVGTILVKVIRFVFFNTTGPITEEMLDFYAQWVMDLASTLCQNDTELQALLDQLLSEEKSLSSWPIWVGLDNQGESRSCFVIIDRASMEDIPKTHQNFIAFVNKLISCLGFSKVIGGEIPKSPSSSLTREWLAAEILCTWKWQGGSAQHSFLPSLIEYTKEESSFLPSIAKILLEGAVLHGYEFNNSSWILLNSWFPSDQEVNKIQETFLRALVTVLLVLSAKDNTHRKSDVSVFFKSVKDMLINATVRNRAHLRVLPYVMGAIIQPLCEKLDSDHGNDNVIDRSLLGWLHTCISSLSDQSSKEDFEDWIQVVLSCYPLTIIEGNGTFRVNTGREVGHEEKSLLVSLFRKYQRSGSGIVSSNLMQIIESKLTAVIVAYCWHEIEENDWRVVFNRLNKWIQSCVLLMEETAESVDNSETNLEKLKAIIQNLDRVTIETASVGLTIICVISENNEVQEKWENEMKNRMMENILRLFLSTGSMESVAKSISEEASEIVASSRFSYLQFWGLVASFVNNSTLEVRKSAVEAMDLWGLSKGSVDALHSLLFSSRPVHYLQLAAYNVLASEPVCQVSIVKESVDHSDLDGDLCLRDEIHSLILVPTDQLLEMDLLELKRVKVFIAWGLLLNYLQTLPASAPTREKIIQFIQDNINPEIIVCLFQHIPLSTNPSPKRKDKDTTNLLPEASNAANASKLAIVNCSVSLFIESLWPIGTEQMASLAGGLYGMMVRLLPSYVHGWFTSLRDRSLCMAIESYTKTWCSPSLVSDELSQVKDTVIADENFSASVSRSANEIVATYKKEEAGMDLVIRLPASYPLRHADVECARSLGISEVKKRKWLLSLTAFIRNQNGAIAEAIRVWKTNFDKEFEGVEECPICYSIIHTTNHSLPRLACKTCKHKFHSACLYKWFSTSHKSTCPLCQTPF</sequence>
<dbReference type="SMART" id="SM00744">
    <property type="entry name" value="RINGv"/>
    <property type="match status" value="1"/>
</dbReference>
<evidence type="ECO:0000259" key="18">
    <source>
        <dbReference type="PROSITE" id="PS50089"/>
    </source>
</evidence>
<evidence type="ECO:0000256" key="12">
    <source>
        <dbReference type="ARBA" id="ARBA00022786"/>
    </source>
</evidence>
<evidence type="ECO:0000256" key="14">
    <source>
        <dbReference type="PROSITE-ProRule" id="PRU00175"/>
    </source>
</evidence>
<dbReference type="PANTHER" id="PTHR12389">
    <property type="entry name" value="ZINC FINGER PROTEIN 294"/>
    <property type="match status" value="1"/>
</dbReference>
<keyword evidence="20" id="KW-1185">Reference proteome</keyword>
<dbReference type="GO" id="GO:0043023">
    <property type="term" value="F:ribosomal large subunit binding"/>
    <property type="evidence" value="ECO:0007669"/>
    <property type="project" value="TreeGrafter"/>
</dbReference>
<dbReference type="SUPFAM" id="SSF48371">
    <property type="entry name" value="ARM repeat"/>
    <property type="match status" value="2"/>
</dbReference>
<comment type="subunit">
    <text evidence="15">Component of the ribosome quality control complex (RQC).</text>
</comment>
<organism evidence="19 20">
    <name type="scientific">Carex littledalei</name>
    <dbReference type="NCBI Taxonomy" id="544730"/>
    <lineage>
        <taxon>Eukaryota</taxon>
        <taxon>Viridiplantae</taxon>
        <taxon>Streptophyta</taxon>
        <taxon>Embryophyta</taxon>
        <taxon>Tracheophyta</taxon>
        <taxon>Spermatophyta</taxon>
        <taxon>Magnoliopsida</taxon>
        <taxon>Liliopsida</taxon>
        <taxon>Poales</taxon>
        <taxon>Cyperaceae</taxon>
        <taxon>Cyperoideae</taxon>
        <taxon>Cariceae</taxon>
        <taxon>Carex</taxon>
        <taxon>Carex subgen. Euthyceras</taxon>
    </lineage>
</organism>
<dbReference type="InterPro" id="IPR013083">
    <property type="entry name" value="Znf_RING/FYVE/PHD"/>
</dbReference>
<keyword evidence="8 15" id="KW-0808">Transferase</keyword>
<keyword evidence="9 15" id="KW-0479">Metal-binding</keyword>
<feature type="region of interest" description="Disordered" evidence="17">
    <location>
        <begin position="1"/>
        <end position="26"/>
    </location>
</feature>
<dbReference type="InterPro" id="IPR039804">
    <property type="entry name" value="RING-CH-C4HC3_LTN1"/>
</dbReference>